<organism evidence="4 5">
    <name type="scientific">Hydrogenophilus thermoluteolus</name>
    <name type="common">Pseudomonas hydrogenothermophila</name>
    <dbReference type="NCBI Taxonomy" id="297"/>
    <lineage>
        <taxon>Bacteria</taxon>
        <taxon>Pseudomonadati</taxon>
        <taxon>Pseudomonadota</taxon>
        <taxon>Hydrogenophilia</taxon>
        <taxon>Hydrogenophilales</taxon>
        <taxon>Hydrogenophilaceae</taxon>
        <taxon>Hydrogenophilus</taxon>
    </lineage>
</organism>
<sequence>MPLITSCAPTPPLKVATWSFPACDLLRWRVADNAAIRWIPTAGDAETTFLLRFHRADVALLTLDLALREAALGTPLTVIGLLDVSHGADMVLVREGFTTPERFASARIAVAHTGLGAITYALARQALGLPLSWENTVAIPVSDQVAAWQAGQIDAAVTFEPFASQLRALGAVPLIDSSRLPPLILDVIVARSDVLDSAAASLKILISEWFSALNAWRHHPDETAQALAPYLGVAPDAVPALFSGIRLLDCAANQEKLRTGLRTEQAALWSILTAAGFPLPPEQPPLPTSVAVLPPCTESPR</sequence>
<reference evidence="4 5" key="1">
    <citation type="submission" date="2018-04" db="EMBL/GenBank/DDBJ databases">
        <title>Complete genome sequence of Hydrogenophilus thermoluteolus TH-1.</title>
        <authorList>
            <person name="Arai H."/>
        </authorList>
    </citation>
    <scope>NUCLEOTIDE SEQUENCE [LARGE SCALE GENOMIC DNA]</scope>
    <source>
        <strain evidence="4 5">TH-1</strain>
    </source>
</reference>
<dbReference type="Pfam" id="PF13379">
    <property type="entry name" value="NMT1_2"/>
    <property type="match status" value="1"/>
</dbReference>
<dbReference type="PANTHER" id="PTHR30024">
    <property type="entry name" value="ALIPHATIC SULFONATES-BINDING PROTEIN-RELATED"/>
    <property type="match status" value="1"/>
</dbReference>
<dbReference type="PANTHER" id="PTHR30024:SF47">
    <property type="entry name" value="TAURINE-BINDING PERIPLASMIC PROTEIN"/>
    <property type="match status" value="1"/>
</dbReference>
<dbReference type="SUPFAM" id="SSF53850">
    <property type="entry name" value="Periplasmic binding protein-like II"/>
    <property type="match status" value="1"/>
</dbReference>
<evidence type="ECO:0000256" key="3">
    <source>
        <dbReference type="ARBA" id="ARBA00022729"/>
    </source>
</evidence>
<evidence type="ECO:0000313" key="4">
    <source>
        <dbReference type="EMBL" id="BBD76424.1"/>
    </source>
</evidence>
<dbReference type="Gene3D" id="3.40.190.10">
    <property type="entry name" value="Periplasmic binding protein-like II"/>
    <property type="match status" value="1"/>
</dbReference>
<gene>
    <name evidence="4" type="ORF">HPTL_0154</name>
</gene>
<evidence type="ECO:0000313" key="5">
    <source>
        <dbReference type="Proteomes" id="UP000262004"/>
    </source>
</evidence>
<dbReference type="GO" id="GO:0042597">
    <property type="term" value="C:periplasmic space"/>
    <property type="evidence" value="ECO:0007669"/>
    <property type="project" value="UniProtKB-SubCell"/>
</dbReference>
<dbReference type="Proteomes" id="UP000262004">
    <property type="component" value="Chromosome"/>
</dbReference>
<accession>A0A2Z6DVG2</accession>
<proteinExistence type="inferred from homology"/>
<evidence type="ECO:0000256" key="2">
    <source>
        <dbReference type="ARBA" id="ARBA00010742"/>
    </source>
</evidence>
<comment type="subcellular location">
    <subcellularLocation>
        <location evidence="1">Periplasm</location>
    </subcellularLocation>
</comment>
<name>A0A2Z6DVG2_HYDTE</name>
<keyword evidence="3" id="KW-0732">Signal</keyword>
<protein>
    <submittedName>
        <fullName evidence="4">Nitrate/sulfonate/bicarbonate ABC transporter</fullName>
    </submittedName>
</protein>
<dbReference type="EMBL" id="AP018558">
    <property type="protein sequence ID" value="BBD76424.1"/>
    <property type="molecule type" value="Genomic_DNA"/>
</dbReference>
<dbReference type="KEGG" id="htl:HPTL_0154"/>
<dbReference type="AlphaFoldDB" id="A0A2Z6DVG2"/>
<evidence type="ECO:0000256" key="1">
    <source>
        <dbReference type="ARBA" id="ARBA00004418"/>
    </source>
</evidence>
<comment type="similarity">
    <text evidence="2">Belongs to the bacterial solute-binding protein SsuA/TauA family.</text>
</comment>
<keyword evidence="5" id="KW-1185">Reference proteome</keyword>